<evidence type="ECO:0000313" key="4">
    <source>
        <dbReference type="Proteomes" id="UP000317617"/>
    </source>
</evidence>
<dbReference type="AlphaFoldDB" id="A0A4Y3TQJ6"/>
<comment type="caution">
    <text evidence="3">The sequence shown here is derived from an EMBL/GenBank/DDBJ whole genome shotgun (WGS) entry which is preliminary data.</text>
</comment>
<dbReference type="InterPro" id="IPR010982">
    <property type="entry name" value="Lambda_DNA-bd_dom_sf"/>
</dbReference>
<keyword evidence="4" id="KW-1185">Reference proteome</keyword>
<dbReference type="Pfam" id="PF01381">
    <property type="entry name" value="HTH_3"/>
    <property type="match status" value="1"/>
</dbReference>
<reference evidence="3 4" key="1">
    <citation type="submission" date="2019-06" db="EMBL/GenBank/DDBJ databases">
        <title>Whole genome shotgun sequence of Acetobacter orleanensis NBRC 13752.</title>
        <authorList>
            <person name="Hosoyama A."/>
            <person name="Uohara A."/>
            <person name="Ohji S."/>
            <person name="Ichikawa N."/>
        </authorList>
    </citation>
    <scope>NUCLEOTIDE SEQUENCE [LARGE SCALE GENOMIC DNA]</scope>
    <source>
        <strain evidence="3 4">NBRC 13752</strain>
    </source>
</reference>
<feature type="domain" description="HTH cro/C1-type" evidence="2">
    <location>
        <begin position="15"/>
        <end position="70"/>
    </location>
</feature>
<evidence type="ECO:0000259" key="2">
    <source>
        <dbReference type="PROSITE" id="PS50943"/>
    </source>
</evidence>
<keyword evidence="1" id="KW-0238">DNA-binding</keyword>
<organism evidence="3 4">
    <name type="scientific">Acetobacter orleanensis</name>
    <dbReference type="NCBI Taxonomy" id="104099"/>
    <lineage>
        <taxon>Bacteria</taxon>
        <taxon>Pseudomonadati</taxon>
        <taxon>Pseudomonadota</taxon>
        <taxon>Alphaproteobacteria</taxon>
        <taxon>Acetobacterales</taxon>
        <taxon>Acetobacteraceae</taxon>
        <taxon>Acetobacter</taxon>
    </lineage>
</organism>
<dbReference type="SUPFAM" id="SSF47413">
    <property type="entry name" value="lambda repressor-like DNA-binding domains"/>
    <property type="match status" value="1"/>
</dbReference>
<dbReference type="SMART" id="SM00530">
    <property type="entry name" value="HTH_XRE"/>
    <property type="match status" value="1"/>
</dbReference>
<accession>A0A4Y3TQJ6</accession>
<evidence type="ECO:0000313" key="3">
    <source>
        <dbReference type="EMBL" id="GEB84044.1"/>
    </source>
</evidence>
<dbReference type="Proteomes" id="UP000317617">
    <property type="component" value="Unassembled WGS sequence"/>
</dbReference>
<dbReference type="PROSITE" id="PS50943">
    <property type="entry name" value="HTH_CROC1"/>
    <property type="match status" value="1"/>
</dbReference>
<dbReference type="EMBL" id="BJMU01000027">
    <property type="protein sequence ID" value="GEB84044.1"/>
    <property type="molecule type" value="Genomic_DNA"/>
</dbReference>
<dbReference type="PANTHER" id="PTHR46558">
    <property type="entry name" value="TRACRIPTIONAL REGULATORY PROTEIN-RELATED-RELATED"/>
    <property type="match status" value="1"/>
</dbReference>
<dbReference type="PANTHER" id="PTHR46558:SF4">
    <property type="entry name" value="DNA-BIDING PHAGE PROTEIN"/>
    <property type="match status" value="1"/>
</dbReference>
<gene>
    <name evidence="3" type="ORF">AOR01nite_25210</name>
</gene>
<dbReference type="CDD" id="cd00093">
    <property type="entry name" value="HTH_XRE"/>
    <property type="match status" value="1"/>
</dbReference>
<proteinExistence type="predicted"/>
<dbReference type="GO" id="GO:0003677">
    <property type="term" value="F:DNA binding"/>
    <property type="evidence" value="ECO:0007669"/>
    <property type="project" value="UniProtKB-KW"/>
</dbReference>
<name>A0A4Y3TQJ6_9PROT</name>
<sequence length="173" mass="19732">MHDQGLEWDGIVERIKEARKIIGATQSEFSQLIGVSQSHISEIERGNSKPSVEIIKKISDKVPNVTMDWLFFGAGHPEELTDEYFEQISFVGDHDPVNLTNIEMCIESLHIFDKLYEGPVNTEMRTKVFKSLMRYLKQMIYKAGALSQNFDLYNAGKQLNKKAVEYARNSGSL</sequence>
<dbReference type="Gene3D" id="1.10.260.40">
    <property type="entry name" value="lambda repressor-like DNA-binding domains"/>
    <property type="match status" value="1"/>
</dbReference>
<evidence type="ECO:0000256" key="1">
    <source>
        <dbReference type="ARBA" id="ARBA00023125"/>
    </source>
</evidence>
<dbReference type="InterPro" id="IPR001387">
    <property type="entry name" value="Cro/C1-type_HTH"/>
</dbReference>
<protein>
    <recommendedName>
        <fullName evidence="2">HTH cro/C1-type domain-containing protein</fullName>
    </recommendedName>
</protein>